<evidence type="ECO:0000313" key="3">
    <source>
        <dbReference type="Proteomes" id="UP001374579"/>
    </source>
</evidence>
<evidence type="ECO:0000313" key="2">
    <source>
        <dbReference type="EMBL" id="KAK7094826.1"/>
    </source>
</evidence>
<dbReference type="AlphaFoldDB" id="A0AAN9AWW4"/>
<dbReference type="PANTHER" id="PTHR19143">
    <property type="entry name" value="FIBRINOGEN/TENASCIN/ANGIOPOEITIN"/>
    <property type="match status" value="1"/>
</dbReference>
<protein>
    <recommendedName>
        <fullName evidence="1">Fibrinogen C-terminal domain-containing protein</fullName>
    </recommendedName>
</protein>
<gene>
    <name evidence="2" type="ORF">V1264_006326</name>
</gene>
<dbReference type="InterPro" id="IPR050373">
    <property type="entry name" value="Fibrinogen_C-term_domain"/>
</dbReference>
<sequence length="365" mass="40718">MRFKMTPAPEEIFSTLIFLASCISMAKSSPEVIRSMHYEICPKGFIRETNQNLQSFFSLSFVDCVARCSEHPGCYGVNVCPGERSEQVRCSLTGEVLPGPCDDLTAGTSSPQCFHVTKDLTSNQVVCQNGGTPNGDKCDCTIHFEGRICNRLIRDCSEPFENGYNTTDYNGAFTIQPISAPNPFTVRCRFEYGGITLPFWRWNTVNFDKDWATLKAGFGDDLNINPDYENFFVGLENLHHLVDQAEYQMNIFMSHPDGKAGAIYNNFNIGPESTDFELTFDSFNDPSSYVDDGFAVSSGPWVFSAADHDVNGCYGLKGKAGWYGPGCEGYGTFSSGDFDWPVNGATKPIEWMMFFLVRMSPYDEE</sequence>
<dbReference type="PROSITE" id="PS51406">
    <property type="entry name" value="FIBRINOGEN_C_2"/>
    <property type="match status" value="1"/>
</dbReference>
<comment type="caution">
    <text evidence="2">The sequence shown here is derived from an EMBL/GenBank/DDBJ whole genome shotgun (WGS) entry which is preliminary data.</text>
</comment>
<dbReference type="InterPro" id="IPR014716">
    <property type="entry name" value="Fibrinogen_a/b/g_C_1"/>
</dbReference>
<dbReference type="Pfam" id="PF00147">
    <property type="entry name" value="Fibrinogen_C"/>
    <property type="match status" value="1"/>
</dbReference>
<dbReference type="EMBL" id="JBAMIC010000018">
    <property type="protein sequence ID" value="KAK7094826.1"/>
    <property type="molecule type" value="Genomic_DNA"/>
</dbReference>
<feature type="domain" description="Fibrinogen C-terminal" evidence="1">
    <location>
        <begin position="147"/>
        <end position="327"/>
    </location>
</feature>
<dbReference type="PROSITE" id="PS51257">
    <property type="entry name" value="PROKAR_LIPOPROTEIN"/>
    <property type="match status" value="1"/>
</dbReference>
<dbReference type="InterPro" id="IPR036056">
    <property type="entry name" value="Fibrinogen-like_C"/>
</dbReference>
<dbReference type="GO" id="GO:0005615">
    <property type="term" value="C:extracellular space"/>
    <property type="evidence" value="ECO:0007669"/>
    <property type="project" value="TreeGrafter"/>
</dbReference>
<dbReference type="Proteomes" id="UP001374579">
    <property type="component" value="Unassembled WGS sequence"/>
</dbReference>
<evidence type="ECO:0000259" key="1">
    <source>
        <dbReference type="PROSITE" id="PS51406"/>
    </source>
</evidence>
<keyword evidence="3" id="KW-1185">Reference proteome</keyword>
<organism evidence="2 3">
    <name type="scientific">Littorina saxatilis</name>
    <dbReference type="NCBI Taxonomy" id="31220"/>
    <lineage>
        <taxon>Eukaryota</taxon>
        <taxon>Metazoa</taxon>
        <taxon>Spiralia</taxon>
        <taxon>Lophotrochozoa</taxon>
        <taxon>Mollusca</taxon>
        <taxon>Gastropoda</taxon>
        <taxon>Caenogastropoda</taxon>
        <taxon>Littorinimorpha</taxon>
        <taxon>Littorinoidea</taxon>
        <taxon>Littorinidae</taxon>
        <taxon>Littorina</taxon>
    </lineage>
</organism>
<dbReference type="InterPro" id="IPR002181">
    <property type="entry name" value="Fibrinogen_a/b/g_C_dom"/>
</dbReference>
<dbReference type="InterPro" id="IPR000742">
    <property type="entry name" value="EGF"/>
</dbReference>
<accession>A0AAN9AWW4</accession>
<proteinExistence type="predicted"/>
<dbReference type="PROSITE" id="PS00022">
    <property type="entry name" value="EGF_1"/>
    <property type="match status" value="1"/>
</dbReference>
<name>A0AAN9AWW4_9CAEN</name>
<reference evidence="2 3" key="1">
    <citation type="submission" date="2024-02" db="EMBL/GenBank/DDBJ databases">
        <title>Chromosome-scale genome assembly of the rough periwinkle Littorina saxatilis.</title>
        <authorList>
            <person name="De Jode A."/>
            <person name="Faria R."/>
            <person name="Formenti G."/>
            <person name="Sims Y."/>
            <person name="Smith T.P."/>
            <person name="Tracey A."/>
            <person name="Wood J.M.D."/>
            <person name="Zagrodzka Z.B."/>
            <person name="Johannesson K."/>
            <person name="Butlin R.K."/>
            <person name="Leder E.H."/>
        </authorList>
    </citation>
    <scope>NUCLEOTIDE SEQUENCE [LARGE SCALE GENOMIC DNA]</scope>
    <source>
        <strain evidence="2">Snail1</strain>
        <tissue evidence="2">Muscle</tissue>
    </source>
</reference>
<dbReference type="SUPFAM" id="SSF56496">
    <property type="entry name" value="Fibrinogen C-terminal domain-like"/>
    <property type="match status" value="1"/>
</dbReference>
<dbReference type="SMART" id="SM00186">
    <property type="entry name" value="FBG"/>
    <property type="match status" value="1"/>
</dbReference>
<dbReference type="Gene3D" id="3.90.215.10">
    <property type="entry name" value="Gamma Fibrinogen, chain A, domain 1"/>
    <property type="match status" value="1"/>
</dbReference>